<dbReference type="Gene3D" id="3.80.10.10">
    <property type="entry name" value="Ribonuclease Inhibitor"/>
    <property type="match status" value="2"/>
</dbReference>
<gene>
    <name evidence="3" type="primary">Aste57867_14997</name>
    <name evidence="2" type="ORF">As57867_014941</name>
    <name evidence="3" type="ORF">ASTE57867_14997</name>
</gene>
<evidence type="ECO:0000313" key="3">
    <source>
        <dbReference type="EMBL" id="VFT91811.1"/>
    </source>
</evidence>
<organism evidence="3 4">
    <name type="scientific">Aphanomyces stellatus</name>
    <dbReference type="NCBI Taxonomy" id="120398"/>
    <lineage>
        <taxon>Eukaryota</taxon>
        <taxon>Sar</taxon>
        <taxon>Stramenopiles</taxon>
        <taxon>Oomycota</taxon>
        <taxon>Saprolegniomycetes</taxon>
        <taxon>Saprolegniales</taxon>
        <taxon>Verrucalvaceae</taxon>
        <taxon>Aphanomyces</taxon>
    </lineage>
</organism>
<dbReference type="SMART" id="SM00367">
    <property type="entry name" value="LRR_CC"/>
    <property type="match status" value="4"/>
</dbReference>
<dbReference type="GO" id="GO:0019005">
    <property type="term" value="C:SCF ubiquitin ligase complex"/>
    <property type="evidence" value="ECO:0007669"/>
    <property type="project" value="TreeGrafter"/>
</dbReference>
<dbReference type="AlphaFoldDB" id="A0A485L4S6"/>
<feature type="domain" description="F-box/LRR-repeat protein 15-like leucin rich repeat" evidence="1">
    <location>
        <begin position="292"/>
        <end position="463"/>
    </location>
</feature>
<proteinExistence type="predicted"/>
<dbReference type="GO" id="GO:0031146">
    <property type="term" value="P:SCF-dependent proteasomal ubiquitin-dependent protein catabolic process"/>
    <property type="evidence" value="ECO:0007669"/>
    <property type="project" value="TreeGrafter"/>
</dbReference>
<keyword evidence="4" id="KW-1185">Reference proteome</keyword>
<dbReference type="EMBL" id="CAADRA010005622">
    <property type="protein sequence ID" value="VFT91811.1"/>
    <property type="molecule type" value="Genomic_DNA"/>
</dbReference>
<dbReference type="Pfam" id="PF25372">
    <property type="entry name" value="DUF7885"/>
    <property type="match status" value="1"/>
</dbReference>
<accession>A0A485L4S6</accession>
<evidence type="ECO:0000313" key="2">
    <source>
        <dbReference type="EMBL" id="KAF0694111.1"/>
    </source>
</evidence>
<sequence length="509" mass="55685">MFVKQVSGITLVNYPLQAYSCRHARRIPACVSETVRRLHMGMPLPMLLRDRCLITLGAMLVLDLRGLTDMAALETAPLCVHVARLPGHLKEALFSLVIQSPDASAVALATLLAPDVERIDLQGLVVDKSLLILAWQHRGVGADLTSLSVRAVAGLTSPELFTLVQCLPQLRMLDVSYVKEWHDNHVDAVLQHATHLCELHMHWCQYITDVSIGHIARLGSSSLRSLGLTGTTLSSAGVVKLSCCRHLEALTLQGTRELSDLLPLDLNRLEVLDIRGLSYIPDPALVQFLLPNWTHMRKVNLGESNLTASSLERLLRLGPCHALQCLDLSWCFQLTSDAIAACVRAAPALDTIKLRCVDIDNECLIAIGMHCPQLVKLNVARCRNVSDDGLLSITRHCRRLAHIDVSWSLVSSDGLLRLIDECDQLRSIGAQGCKSVTRDLLHHLTHQRHNVAKPGVAPLALKYMDLSWVDEIGADDIAAFVDQHPAVAVKGYFGDVINLSGGGTVTTTA</sequence>
<dbReference type="OrthoDB" id="423607at2759"/>
<dbReference type="InterPro" id="IPR057207">
    <property type="entry name" value="FBXL15_LRR"/>
</dbReference>
<dbReference type="InterPro" id="IPR006553">
    <property type="entry name" value="Leu-rich_rpt_Cys-con_subtyp"/>
</dbReference>
<dbReference type="InterPro" id="IPR032675">
    <property type="entry name" value="LRR_dom_sf"/>
</dbReference>
<evidence type="ECO:0000313" key="4">
    <source>
        <dbReference type="Proteomes" id="UP000332933"/>
    </source>
</evidence>
<reference evidence="3 4" key="1">
    <citation type="submission" date="2019-03" db="EMBL/GenBank/DDBJ databases">
        <authorList>
            <person name="Gaulin E."/>
            <person name="Dumas B."/>
        </authorList>
    </citation>
    <scope>NUCLEOTIDE SEQUENCE [LARGE SCALE GENOMIC DNA]</scope>
    <source>
        <strain evidence="3">CBS 568.67</strain>
    </source>
</reference>
<dbReference type="PANTHER" id="PTHR13318">
    <property type="entry name" value="PARTNER OF PAIRED, ISOFORM B-RELATED"/>
    <property type="match status" value="1"/>
</dbReference>
<name>A0A485L4S6_9STRA</name>
<dbReference type="Proteomes" id="UP000332933">
    <property type="component" value="Unassembled WGS sequence"/>
</dbReference>
<protein>
    <submittedName>
        <fullName evidence="3">Aste57867_14997 protein</fullName>
    </submittedName>
</protein>
<evidence type="ECO:0000259" key="1">
    <source>
        <dbReference type="Pfam" id="PF25372"/>
    </source>
</evidence>
<dbReference type="EMBL" id="VJMH01005601">
    <property type="protein sequence ID" value="KAF0694111.1"/>
    <property type="molecule type" value="Genomic_DNA"/>
</dbReference>
<dbReference type="SUPFAM" id="SSF52047">
    <property type="entry name" value="RNI-like"/>
    <property type="match status" value="1"/>
</dbReference>
<reference evidence="2" key="2">
    <citation type="submission" date="2019-06" db="EMBL/GenBank/DDBJ databases">
        <title>Genomics analysis of Aphanomyces spp. identifies a new class of oomycete effector associated with host adaptation.</title>
        <authorList>
            <person name="Gaulin E."/>
        </authorList>
    </citation>
    <scope>NUCLEOTIDE SEQUENCE</scope>
    <source>
        <strain evidence="2">CBS 578.67</strain>
    </source>
</reference>